<sequence length="68" mass="7314">MLLHSSSSSSSRSGFVSSYEKHIERGGAGWANAGWVESDEAGCPGGWLGYTCGLESLGNLGLMHYRRY</sequence>
<comment type="caution">
    <text evidence="1">The sequence shown here is derived from an EMBL/GenBank/DDBJ whole genome shotgun (WGS) entry which is preliminary data.</text>
</comment>
<reference evidence="1" key="1">
    <citation type="submission" date="2019-12" db="EMBL/GenBank/DDBJ databases">
        <title>Genome sequencing and annotation of Brassica cretica.</title>
        <authorList>
            <person name="Studholme D.J."/>
            <person name="Sarris P."/>
        </authorList>
    </citation>
    <scope>NUCLEOTIDE SEQUENCE</scope>
    <source>
        <strain evidence="1">PFS-109/04</strain>
        <tissue evidence="1">Leaf</tissue>
    </source>
</reference>
<evidence type="ECO:0000313" key="1">
    <source>
        <dbReference type="EMBL" id="KAF3598244.1"/>
    </source>
</evidence>
<name>A0A8S9SBL8_BRACR</name>
<dbReference type="EMBL" id="QGKX02000004">
    <property type="protein sequence ID" value="KAF3598244.1"/>
    <property type="molecule type" value="Genomic_DNA"/>
</dbReference>
<gene>
    <name evidence="1" type="ORF">F2Q69_00034473</name>
</gene>
<protein>
    <submittedName>
        <fullName evidence="1">Uncharacterized protein</fullName>
    </submittedName>
</protein>
<accession>A0A8S9SBL8</accession>
<evidence type="ECO:0000313" key="2">
    <source>
        <dbReference type="Proteomes" id="UP000712600"/>
    </source>
</evidence>
<dbReference type="AlphaFoldDB" id="A0A8S9SBL8"/>
<dbReference type="Proteomes" id="UP000712600">
    <property type="component" value="Unassembled WGS sequence"/>
</dbReference>
<organism evidence="1 2">
    <name type="scientific">Brassica cretica</name>
    <name type="common">Mustard</name>
    <dbReference type="NCBI Taxonomy" id="69181"/>
    <lineage>
        <taxon>Eukaryota</taxon>
        <taxon>Viridiplantae</taxon>
        <taxon>Streptophyta</taxon>
        <taxon>Embryophyta</taxon>
        <taxon>Tracheophyta</taxon>
        <taxon>Spermatophyta</taxon>
        <taxon>Magnoliopsida</taxon>
        <taxon>eudicotyledons</taxon>
        <taxon>Gunneridae</taxon>
        <taxon>Pentapetalae</taxon>
        <taxon>rosids</taxon>
        <taxon>malvids</taxon>
        <taxon>Brassicales</taxon>
        <taxon>Brassicaceae</taxon>
        <taxon>Brassiceae</taxon>
        <taxon>Brassica</taxon>
    </lineage>
</organism>
<proteinExistence type="predicted"/>